<gene>
    <name evidence="3" type="ORF">GCM10010269_65020</name>
</gene>
<reference evidence="3" key="1">
    <citation type="journal article" date="2014" name="Int. J. Syst. Evol. Microbiol.">
        <title>Complete genome sequence of Corynebacterium casei LMG S-19264T (=DSM 44701T), isolated from a smear-ripened cheese.</title>
        <authorList>
            <consortium name="US DOE Joint Genome Institute (JGI-PGF)"/>
            <person name="Walter F."/>
            <person name="Albersmeier A."/>
            <person name="Kalinowski J."/>
            <person name="Ruckert C."/>
        </authorList>
    </citation>
    <scope>NUCLEOTIDE SEQUENCE</scope>
    <source>
        <strain evidence="3">JCM 4386</strain>
    </source>
</reference>
<keyword evidence="3" id="KW-0378">Hydrolase</keyword>
<dbReference type="InterPro" id="IPR050228">
    <property type="entry name" value="Carboxylesterase_BioH"/>
</dbReference>
<name>A0A918G3P5_9ACTN</name>
<dbReference type="InterPro" id="IPR000073">
    <property type="entry name" value="AB_hydrolase_1"/>
</dbReference>
<accession>A0A918G3P5</accession>
<sequence length="306" mass="33182">MDGSTHGVSEATGAGPSAGDPDATGEDRFITLNGLRAHYVEWGDPGRPAIVMLHGLRSYARTFAPLAARLADSHRILAVDARGRGDSDWDPHGEYYTSAYVGDLEQFADRLGLDRFVLLGHSMGGATSYVYAARHPERVTALIVEDIGPGSSISGAGAERIKREMAGTPTEFPDFEAARAYWRTLRPGISEAALASRLRHTLRPGSCGRWLWKADMAGIARARLDPDPARRLDLWPHIDGLRCPTLVIRGGASDFLPAATAEAMTARNPRVRTADIPGAGHYVHDDDPDSFCRLVEQFLTGREVTP</sequence>
<feature type="domain" description="AB hydrolase-1" evidence="2">
    <location>
        <begin position="48"/>
        <end position="288"/>
    </location>
</feature>
<dbReference type="AlphaFoldDB" id="A0A918G3P5"/>
<dbReference type="PANTHER" id="PTHR43194:SF2">
    <property type="entry name" value="PEROXISOMAL MEMBRANE PROTEIN LPX1"/>
    <property type="match status" value="1"/>
</dbReference>
<evidence type="ECO:0000313" key="3">
    <source>
        <dbReference type="EMBL" id="GGS16884.1"/>
    </source>
</evidence>
<dbReference type="Proteomes" id="UP000606194">
    <property type="component" value="Unassembled WGS sequence"/>
</dbReference>
<dbReference type="EMBL" id="BMTL01000033">
    <property type="protein sequence ID" value="GGS16884.1"/>
    <property type="molecule type" value="Genomic_DNA"/>
</dbReference>
<dbReference type="Pfam" id="PF00561">
    <property type="entry name" value="Abhydrolase_1"/>
    <property type="match status" value="1"/>
</dbReference>
<dbReference type="PRINTS" id="PR00111">
    <property type="entry name" value="ABHYDROLASE"/>
</dbReference>
<dbReference type="InterPro" id="IPR029058">
    <property type="entry name" value="AB_hydrolase_fold"/>
</dbReference>
<reference evidence="3" key="2">
    <citation type="submission" date="2020-09" db="EMBL/GenBank/DDBJ databases">
        <authorList>
            <person name="Sun Q."/>
            <person name="Ohkuma M."/>
        </authorList>
    </citation>
    <scope>NUCLEOTIDE SEQUENCE</scope>
    <source>
        <strain evidence="3">JCM 4386</strain>
    </source>
</reference>
<dbReference type="RefSeq" id="WP_190152922.1">
    <property type="nucleotide sequence ID" value="NZ_BMTL01000033.1"/>
</dbReference>
<keyword evidence="4" id="KW-1185">Reference proteome</keyword>
<dbReference type="Gene3D" id="3.40.50.1820">
    <property type="entry name" value="alpha/beta hydrolase"/>
    <property type="match status" value="1"/>
</dbReference>
<evidence type="ECO:0000256" key="1">
    <source>
        <dbReference type="SAM" id="MobiDB-lite"/>
    </source>
</evidence>
<dbReference type="PRINTS" id="PR00412">
    <property type="entry name" value="EPOXHYDRLASE"/>
</dbReference>
<dbReference type="SUPFAM" id="SSF53474">
    <property type="entry name" value="alpha/beta-Hydrolases"/>
    <property type="match status" value="1"/>
</dbReference>
<proteinExistence type="predicted"/>
<dbReference type="InterPro" id="IPR000639">
    <property type="entry name" value="Epox_hydrolase-like"/>
</dbReference>
<comment type="caution">
    <text evidence="3">The sequence shown here is derived from an EMBL/GenBank/DDBJ whole genome shotgun (WGS) entry which is preliminary data.</text>
</comment>
<dbReference type="GO" id="GO:0016787">
    <property type="term" value="F:hydrolase activity"/>
    <property type="evidence" value="ECO:0007669"/>
    <property type="project" value="UniProtKB-KW"/>
</dbReference>
<evidence type="ECO:0000259" key="2">
    <source>
        <dbReference type="Pfam" id="PF00561"/>
    </source>
</evidence>
<organism evidence="3 4">
    <name type="scientific">Streptomyces humidus</name>
    <dbReference type="NCBI Taxonomy" id="52259"/>
    <lineage>
        <taxon>Bacteria</taxon>
        <taxon>Bacillati</taxon>
        <taxon>Actinomycetota</taxon>
        <taxon>Actinomycetes</taxon>
        <taxon>Kitasatosporales</taxon>
        <taxon>Streptomycetaceae</taxon>
        <taxon>Streptomyces</taxon>
    </lineage>
</organism>
<feature type="region of interest" description="Disordered" evidence="1">
    <location>
        <begin position="1"/>
        <end position="26"/>
    </location>
</feature>
<dbReference type="PANTHER" id="PTHR43194">
    <property type="entry name" value="HYDROLASE ALPHA/BETA FOLD FAMILY"/>
    <property type="match status" value="1"/>
</dbReference>
<protein>
    <submittedName>
        <fullName evidence="3">Hydrolase</fullName>
    </submittedName>
</protein>
<evidence type="ECO:0000313" key="4">
    <source>
        <dbReference type="Proteomes" id="UP000606194"/>
    </source>
</evidence>